<dbReference type="Proteomes" id="UP001210231">
    <property type="component" value="Unassembled WGS sequence"/>
</dbReference>
<dbReference type="EMBL" id="JAQGEF010000002">
    <property type="protein sequence ID" value="MDA3613742.1"/>
    <property type="molecule type" value="Genomic_DNA"/>
</dbReference>
<dbReference type="PROSITE" id="PS00622">
    <property type="entry name" value="HTH_LUXR_1"/>
    <property type="match status" value="1"/>
</dbReference>
<dbReference type="SMART" id="SM00448">
    <property type="entry name" value="REC"/>
    <property type="match status" value="1"/>
</dbReference>
<evidence type="ECO:0000256" key="3">
    <source>
        <dbReference type="PROSITE-ProRule" id="PRU00169"/>
    </source>
</evidence>
<comment type="caution">
    <text evidence="6">The sequence shown here is derived from an EMBL/GenBank/DDBJ whole genome shotgun (WGS) entry which is preliminary data.</text>
</comment>
<keyword evidence="7" id="KW-1185">Reference proteome</keyword>
<dbReference type="Pfam" id="PF00072">
    <property type="entry name" value="Response_reg"/>
    <property type="match status" value="1"/>
</dbReference>
<feature type="domain" description="Response regulatory" evidence="5">
    <location>
        <begin position="3"/>
        <end position="120"/>
    </location>
</feature>
<dbReference type="Gene3D" id="3.40.50.2300">
    <property type="match status" value="1"/>
</dbReference>
<dbReference type="CDD" id="cd06170">
    <property type="entry name" value="LuxR_C_like"/>
    <property type="match status" value="1"/>
</dbReference>
<dbReference type="InterPro" id="IPR000792">
    <property type="entry name" value="Tscrpt_reg_LuxR_C"/>
</dbReference>
<dbReference type="PANTHER" id="PTHR43214:SF43">
    <property type="entry name" value="TWO-COMPONENT RESPONSE REGULATOR"/>
    <property type="match status" value="1"/>
</dbReference>
<evidence type="ECO:0000259" key="5">
    <source>
        <dbReference type="PROSITE" id="PS50110"/>
    </source>
</evidence>
<keyword evidence="2" id="KW-0238">DNA-binding</keyword>
<dbReference type="SUPFAM" id="SSF52172">
    <property type="entry name" value="CheY-like"/>
    <property type="match status" value="1"/>
</dbReference>
<evidence type="ECO:0000259" key="4">
    <source>
        <dbReference type="PROSITE" id="PS50043"/>
    </source>
</evidence>
<feature type="modified residue" description="4-aspartylphosphate" evidence="3">
    <location>
        <position position="55"/>
    </location>
</feature>
<dbReference type="InterPro" id="IPR011006">
    <property type="entry name" value="CheY-like_superfamily"/>
</dbReference>
<dbReference type="InterPro" id="IPR001789">
    <property type="entry name" value="Sig_transdc_resp-reg_receiver"/>
</dbReference>
<dbReference type="InterPro" id="IPR058245">
    <property type="entry name" value="NreC/VraR/RcsB-like_REC"/>
</dbReference>
<dbReference type="PANTHER" id="PTHR43214">
    <property type="entry name" value="TWO-COMPONENT RESPONSE REGULATOR"/>
    <property type="match status" value="1"/>
</dbReference>
<gene>
    <name evidence="6" type="ORF">O3P16_02900</name>
</gene>
<evidence type="ECO:0000313" key="6">
    <source>
        <dbReference type="EMBL" id="MDA3613742.1"/>
    </source>
</evidence>
<dbReference type="Pfam" id="PF00196">
    <property type="entry name" value="GerE"/>
    <property type="match status" value="1"/>
</dbReference>
<evidence type="ECO:0000256" key="2">
    <source>
        <dbReference type="ARBA" id="ARBA00023125"/>
    </source>
</evidence>
<dbReference type="SMART" id="SM00421">
    <property type="entry name" value="HTH_LUXR"/>
    <property type="match status" value="1"/>
</dbReference>
<evidence type="ECO:0000256" key="1">
    <source>
        <dbReference type="ARBA" id="ARBA00022553"/>
    </source>
</evidence>
<accession>A0ABT4UFX7</accession>
<dbReference type="InterPro" id="IPR016032">
    <property type="entry name" value="Sig_transdc_resp-reg_C-effctor"/>
</dbReference>
<proteinExistence type="predicted"/>
<dbReference type="RefSeq" id="WP_407030070.1">
    <property type="nucleotide sequence ID" value="NZ_JAQGEF010000002.1"/>
</dbReference>
<keyword evidence="1 3" id="KW-0597">Phosphoprotein</keyword>
<feature type="domain" description="HTH luxR-type" evidence="4">
    <location>
        <begin position="149"/>
        <end position="214"/>
    </location>
</feature>
<dbReference type="PROSITE" id="PS50043">
    <property type="entry name" value="HTH_LUXR_2"/>
    <property type="match status" value="1"/>
</dbReference>
<dbReference type="CDD" id="cd17535">
    <property type="entry name" value="REC_NarL-like"/>
    <property type="match status" value="1"/>
</dbReference>
<dbReference type="PRINTS" id="PR00038">
    <property type="entry name" value="HTHLUXR"/>
</dbReference>
<organism evidence="6 7">
    <name type="scientific">Polluticaenibacter yanchengensis</name>
    <dbReference type="NCBI Taxonomy" id="3014562"/>
    <lineage>
        <taxon>Bacteria</taxon>
        <taxon>Pseudomonadati</taxon>
        <taxon>Bacteroidota</taxon>
        <taxon>Chitinophagia</taxon>
        <taxon>Chitinophagales</taxon>
        <taxon>Chitinophagaceae</taxon>
        <taxon>Polluticaenibacter</taxon>
    </lineage>
</organism>
<dbReference type="PROSITE" id="PS50110">
    <property type="entry name" value="RESPONSE_REGULATORY"/>
    <property type="match status" value="1"/>
</dbReference>
<protein>
    <submittedName>
        <fullName evidence="6">Response regulator transcription factor</fullName>
    </submittedName>
</protein>
<evidence type="ECO:0000313" key="7">
    <source>
        <dbReference type="Proteomes" id="UP001210231"/>
    </source>
</evidence>
<name>A0ABT4UFX7_9BACT</name>
<dbReference type="SUPFAM" id="SSF46894">
    <property type="entry name" value="C-terminal effector domain of the bipartite response regulators"/>
    <property type="match status" value="1"/>
</dbReference>
<reference evidence="6 7" key="1">
    <citation type="submission" date="2022-12" db="EMBL/GenBank/DDBJ databases">
        <title>Chitinophagaceae gen. sp. nov., a new member of the family Chitinophagaceae, isolated from soil in a chemical factory.</title>
        <authorList>
            <person name="Ke Z."/>
        </authorList>
    </citation>
    <scope>NUCLEOTIDE SEQUENCE [LARGE SCALE GENOMIC DNA]</scope>
    <source>
        <strain evidence="6 7">LY-5</strain>
    </source>
</reference>
<sequence length="220" mass="25175">MIKILLVDDHILFMKGLHMLLSVEPEKYEVCGYATNGKMALDILSENDIDVVLMDINMPVLNGYEAMFKIREKHPHVKIVALTMHAEDTCVLKILEAGALGYLFKNVDEKELFDCIEAVHDNQHYITENKRNVLLDYERRKRNVDMGYAKINQNPLSNREVEIVKFIMQGKTNPEIADILFLSLRTVDTHRKNILSKLEINNAAALVKYASDNAPFLGLM</sequence>
<dbReference type="InterPro" id="IPR039420">
    <property type="entry name" value="WalR-like"/>
</dbReference>